<dbReference type="InterPro" id="IPR012675">
    <property type="entry name" value="Beta-grasp_dom_sf"/>
</dbReference>
<dbReference type="AlphaFoldDB" id="A0A1G4P0G9"/>
<sequence length="71" mass="8105">MIKTDFNIRINGEPFHCTQLMTVYDLLSYLGVDCDVNIIEYNHHILDLNKLKLVLLKESDEIEIITLVGGG</sequence>
<dbReference type="SUPFAM" id="SSF54285">
    <property type="entry name" value="MoaD/ThiS"/>
    <property type="match status" value="1"/>
</dbReference>
<dbReference type="Pfam" id="PF02597">
    <property type="entry name" value="ThiS"/>
    <property type="match status" value="1"/>
</dbReference>
<dbReference type="NCBIfam" id="TIGR01683">
    <property type="entry name" value="thiS"/>
    <property type="match status" value="1"/>
</dbReference>
<dbReference type="PANTHER" id="PTHR34472:SF1">
    <property type="entry name" value="SULFUR CARRIER PROTEIN THIS"/>
    <property type="match status" value="1"/>
</dbReference>
<reference evidence="1" key="1">
    <citation type="submission" date="2016-10" db="EMBL/GenBank/DDBJ databases">
        <title>Chloroplast genomes as a tool to resolve red algal phylogenies: a case study in the Nemaliales.</title>
        <authorList>
            <person name="Costa J.F."/>
            <person name="Lin S.M."/>
            <person name="Macaya E.C."/>
            <person name="Fernandez-Garcia C."/>
            <person name="Verbruggen H."/>
        </authorList>
    </citation>
    <scope>NUCLEOTIDE SEQUENCE</scope>
    <source>
        <strain evidence="1">J.0126</strain>
    </source>
</reference>
<gene>
    <name evidence="1" type="primary">thiS</name>
    <name evidence="1" type="ORF">J0126_224</name>
</gene>
<protein>
    <submittedName>
        <fullName evidence="1">Thiamin biosynthesis protein S</fullName>
    </submittedName>
</protein>
<dbReference type="RefSeq" id="YP_009315638.1">
    <property type="nucleotide sequence ID" value="NC_031667.1"/>
</dbReference>
<dbReference type="Gene3D" id="3.10.20.30">
    <property type="match status" value="1"/>
</dbReference>
<accession>A0A1G4P0G9</accession>
<reference evidence="1" key="2">
    <citation type="submission" date="2016-10" db="EMBL/GenBank/DDBJ databases">
        <authorList>
            <person name="de Groot N.N."/>
        </authorList>
    </citation>
    <scope>NUCLEOTIDE SEQUENCE</scope>
    <source>
        <strain evidence="1">J.0126</strain>
    </source>
</reference>
<proteinExistence type="predicted"/>
<dbReference type="GeneID" id="30001406"/>
<organism evidence="1">
    <name type="scientific">Liagora brachyclada</name>
    <dbReference type="NCBI Taxonomy" id="1884665"/>
    <lineage>
        <taxon>Eukaryota</taxon>
        <taxon>Rhodophyta</taxon>
        <taxon>Florideophyceae</taxon>
        <taxon>Nemaliophycidae</taxon>
        <taxon>Nemaliales</taxon>
        <taxon>Liagoraceae</taxon>
        <taxon>Liagora</taxon>
    </lineage>
</organism>
<dbReference type="InterPro" id="IPR010035">
    <property type="entry name" value="Thi_S"/>
</dbReference>
<keyword evidence="1" id="KW-0150">Chloroplast</keyword>
<evidence type="ECO:0000313" key="1">
    <source>
        <dbReference type="EMBL" id="SCW24296.1"/>
    </source>
</evidence>
<dbReference type="InterPro" id="IPR016155">
    <property type="entry name" value="Mopterin_synth/thiamin_S_b"/>
</dbReference>
<geneLocation type="chloroplast" evidence="1"/>
<name>A0A1G4P0G9_9FLOR</name>
<keyword evidence="1" id="KW-0934">Plastid</keyword>
<dbReference type="PANTHER" id="PTHR34472">
    <property type="entry name" value="SULFUR CARRIER PROTEIN THIS"/>
    <property type="match status" value="1"/>
</dbReference>
<dbReference type="EMBL" id="LT622877">
    <property type="protein sequence ID" value="SCW24296.1"/>
    <property type="molecule type" value="Genomic_DNA"/>
</dbReference>
<dbReference type="InterPro" id="IPR003749">
    <property type="entry name" value="ThiS/MoaD-like"/>
</dbReference>